<evidence type="ECO:0000259" key="1">
    <source>
        <dbReference type="PROSITE" id="PS50883"/>
    </source>
</evidence>
<dbReference type="GO" id="GO:0007165">
    <property type="term" value="P:signal transduction"/>
    <property type="evidence" value="ECO:0007669"/>
    <property type="project" value="InterPro"/>
</dbReference>
<feature type="domain" description="EAL" evidence="1">
    <location>
        <begin position="400"/>
        <end position="637"/>
    </location>
</feature>
<dbReference type="InterPro" id="IPR035919">
    <property type="entry name" value="EAL_sf"/>
</dbReference>
<evidence type="ECO:0000259" key="3">
    <source>
        <dbReference type="PROSITE" id="PS50887"/>
    </source>
</evidence>
<dbReference type="InterPro" id="IPR029787">
    <property type="entry name" value="Nucleotide_cyclase"/>
</dbReference>
<dbReference type="PROSITE" id="PS50887">
    <property type="entry name" value="GGDEF"/>
    <property type="match status" value="1"/>
</dbReference>
<dbReference type="SMART" id="SM00267">
    <property type="entry name" value="GGDEF"/>
    <property type="match status" value="1"/>
</dbReference>
<dbReference type="InterPro" id="IPR042461">
    <property type="entry name" value="LapD_MoxY_peri_C"/>
</dbReference>
<dbReference type="CDD" id="cd01948">
    <property type="entry name" value="EAL"/>
    <property type="match status" value="1"/>
</dbReference>
<dbReference type="InterPro" id="IPR032244">
    <property type="entry name" value="LapD_MoxY_N"/>
</dbReference>
<accession>A0A923HVD3</accession>
<dbReference type="AlphaFoldDB" id="A0A923HVD3"/>
<dbReference type="EMBL" id="JACOFZ010000004">
    <property type="protein sequence ID" value="MBC3882024.1"/>
    <property type="molecule type" value="Genomic_DNA"/>
</dbReference>
<evidence type="ECO:0000313" key="5">
    <source>
        <dbReference type="Proteomes" id="UP000627446"/>
    </source>
</evidence>
<dbReference type="SMART" id="SM00052">
    <property type="entry name" value="EAL"/>
    <property type="match status" value="1"/>
</dbReference>
<gene>
    <name evidence="4" type="ORF">H8K36_11595</name>
</gene>
<dbReference type="Pfam" id="PF00990">
    <property type="entry name" value="GGDEF"/>
    <property type="match status" value="1"/>
</dbReference>
<dbReference type="Pfam" id="PF00563">
    <property type="entry name" value="EAL"/>
    <property type="match status" value="1"/>
</dbReference>
<dbReference type="GO" id="GO:0016020">
    <property type="term" value="C:membrane"/>
    <property type="evidence" value="ECO:0007669"/>
    <property type="project" value="InterPro"/>
</dbReference>
<dbReference type="Gene3D" id="6.20.270.20">
    <property type="entry name" value="LapD/MoxY periplasmic domain"/>
    <property type="match status" value="1"/>
</dbReference>
<organism evidence="4 5">
    <name type="scientific">Undibacterium nitidum</name>
    <dbReference type="NCBI Taxonomy" id="2762298"/>
    <lineage>
        <taxon>Bacteria</taxon>
        <taxon>Pseudomonadati</taxon>
        <taxon>Pseudomonadota</taxon>
        <taxon>Betaproteobacteria</taxon>
        <taxon>Burkholderiales</taxon>
        <taxon>Oxalobacteraceae</taxon>
        <taxon>Undibacterium</taxon>
    </lineage>
</organism>
<protein>
    <submittedName>
        <fullName evidence="4">EAL domain-containing protein</fullName>
    </submittedName>
</protein>
<feature type="domain" description="GGDEF" evidence="3">
    <location>
        <begin position="262"/>
        <end position="390"/>
    </location>
</feature>
<dbReference type="InterPro" id="IPR003660">
    <property type="entry name" value="HAMP_dom"/>
</dbReference>
<dbReference type="Gene3D" id="3.30.70.270">
    <property type="match status" value="1"/>
</dbReference>
<dbReference type="PANTHER" id="PTHR33121">
    <property type="entry name" value="CYCLIC DI-GMP PHOSPHODIESTERASE PDEF"/>
    <property type="match status" value="1"/>
</dbReference>
<comment type="caution">
    <text evidence="4">The sequence shown here is derived from an EMBL/GenBank/DDBJ whole genome shotgun (WGS) entry which is preliminary data.</text>
</comment>
<dbReference type="GO" id="GO:0071111">
    <property type="term" value="F:cyclic-guanylate-specific phosphodiesterase activity"/>
    <property type="evidence" value="ECO:0007669"/>
    <property type="project" value="InterPro"/>
</dbReference>
<keyword evidence="5" id="KW-1185">Reference proteome</keyword>
<dbReference type="InterPro" id="IPR050706">
    <property type="entry name" value="Cyclic-di-GMP_PDE-like"/>
</dbReference>
<evidence type="ECO:0000259" key="2">
    <source>
        <dbReference type="PROSITE" id="PS50885"/>
    </source>
</evidence>
<dbReference type="PROSITE" id="PS50883">
    <property type="entry name" value="EAL"/>
    <property type="match status" value="1"/>
</dbReference>
<dbReference type="RefSeq" id="WP_186916648.1">
    <property type="nucleotide sequence ID" value="NZ_JACOFZ010000004.1"/>
</dbReference>
<reference evidence="4" key="1">
    <citation type="submission" date="2020-08" db="EMBL/GenBank/DDBJ databases">
        <title>Novel species isolated from subtropical streams in China.</title>
        <authorList>
            <person name="Lu H."/>
        </authorList>
    </citation>
    <scope>NUCLEOTIDE SEQUENCE</scope>
    <source>
        <strain evidence="4">LX22W</strain>
    </source>
</reference>
<sequence length="637" mass="70763">MSMYRQLWLAISLSTLLALAGSLFASIMSSRAYLNEQLRMKNNDNATVLALSLSQKNIDATELELIVASLFDNGHYQSIKVTDPKGQLLVEKTSPEEHTSVPDWFTKLLPISSQPGTAQISSGWKQVGSISIVSQTGTAYQTLWNSTREMILALALSGLLASYLGTLVIRRLKKPLRDLIDQARAMVERRFITVEESRVPELRQLSVAMNSTTTLLKAMFAEEAERLDQLRRQANTDTVCGLYNRANFLSQLQITVEEENAPPGSLVMIRINGLIEANRTLGRVKTDTLLRNLGQILNVYQNDLPDGFAARLNGTDFALLSRNSAIENVVASLLEQITSLFSSSDANLKAFIGYGHFEYGISPSILLSQVDAAVASAEATDLSSVHKAAPLNIEHAPKSLEEWSKLIQRALDQNWVKLDYFPVINHQKKLIHQESALRLMFGGEWFPAGRFLPIAERLGLSAKLDVISVKLALDAIESQASEHQISVNISAKSIQDPEFREQIKALLSIKPQASKSLWLEIPEIGAFSNLDTFRNFQKTIDSYGCKLGLEHFGKNLEQINLLNTLDIDFVKFDVSFVRNIEAIPANFDFLKGAVAILHRMNLQVYVEGLARKEEFDALASLDLEGMTGPYIGKLLSH</sequence>
<dbReference type="InterPro" id="IPR000160">
    <property type="entry name" value="GGDEF_dom"/>
</dbReference>
<evidence type="ECO:0000313" key="4">
    <source>
        <dbReference type="EMBL" id="MBC3882024.1"/>
    </source>
</evidence>
<dbReference type="Pfam" id="PF16448">
    <property type="entry name" value="LapD_MoxY_N"/>
    <property type="match status" value="1"/>
</dbReference>
<dbReference type="Gene3D" id="3.30.110.200">
    <property type="match status" value="1"/>
</dbReference>
<dbReference type="Gene3D" id="3.20.20.450">
    <property type="entry name" value="EAL domain"/>
    <property type="match status" value="1"/>
</dbReference>
<dbReference type="SUPFAM" id="SSF141868">
    <property type="entry name" value="EAL domain-like"/>
    <property type="match status" value="1"/>
</dbReference>
<name>A0A923HVD3_9BURK</name>
<dbReference type="SUPFAM" id="SSF55073">
    <property type="entry name" value="Nucleotide cyclase"/>
    <property type="match status" value="1"/>
</dbReference>
<proteinExistence type="predicted"/>
<dbReference type="Proteomes" id="UP000627446">
    <property type="component" value="Unassembled WGS sequence"/>
</dbReference>
<dbReference type="PANTHER" id="PTHR33121:SF23">
    <property type="entry name" value="CYCLIC DI-GMP PHOSPHODIESTERASE PDEB"/>
    <property type="match status" value="1"/>
</dbReference>
<dbReference type="InterPro" id="IPR001633">
    <property type="entry name" value="EAL_dom"/>
</dbReference>
<dbReference type="PROSITE" id="PS50885">
    <property type="entry name" value="HAMP"/>
    <property type="match status" value="1"/>
</dbReference>
<dbReference type="InterPro" id="IPR043128">
    <property type="entry name" value="Rev_trsase/Diguanyl_cyclase"/>
</dbReference>
<feature type="domain" description="HAMP" evidence="2">
    <location>
        <begin position="170"/>
        <end position="221"/>
    </location>
</feature>